<feature type="active site" description="For sulfotransferase activity" evidence="3">
    <location>
        <position position="95"/>
    </location>
</feature>
<reference evidence="8 9" key="1">
    <citation type="journal article" date="2023" name="BMC Biol.">
        <title>The compact genome of the sponge Oopsacas minuta (Hexactinellida) is lacking key metazoan core genes.</title>
        <authorList>
            <person name="Santini S."/>
            <person name="Schenkelaars Q."/>
            <person name="Jourda C."/>
            <person name="Duchesne M."/>
            <person name="Belahbib H."/>
            <person name="Rocher C."/>
            <person name="Selva M."/>
            <person name="Riesgo A."/>
            <person name="Vervoort M."/>
            <person name="Leys S.P."/>
            <person name="Kodjabachian L."/>
            <person name="Le Bivic A."/>
            <person name="Borchiellini C."/>
            <person name="Claverie J.M."/>
            <person name="Renard E."/>
        </authorList>
    </citation>
    <scope>NUCLEOTIDE SEQUENCE [LARGE SCALE GENOMIC DNA]</scope>
    <source>
        <strain evidence="8">SPO-2</strain>
    </source>
</reference>
<evidence type="ECO:0000256" key="1">
    <source>
        <dbReference type="ARBA" id="ARBA00022679"/>
    </source>
</evidence>
<protein>
    <submittedName>
        <fullName evidence="8">Heparan sulfate glucosamine 3-O-sulfotransferase 1-like</fullName>
    </submittedName>
</protein>
<evidence type="ECO:0000313" key="8">
    <source>
        <dbReference type="EMBL" id="KAI6660269.1"/>
    </source>
</evidence>
<evidence type="ECO:0000259" key="7">
    <source>
        <dbReference type="Pfam" id="PF00685"/>
    </source>
</evidence>
<dbReference type="PANTHER" id="PTHR10605">
    <property type="entry name" value="HEPARAN SULFATE SULFOTRANSFERASE"/>
    <property type="match status" value="1"/>
</dbReference>
<organism evidence="8 9">
    <name type="scientific">Oopsacas minuta</name>
    <dbReference type="NCBI Taxonomy" id="111878"/>
    <lineage>
        <taxon>Eukaryota</taxon>
        <taxon>Metazoa</taxon>
        <taxon>Porifera</taxon>
        <taxon>Hexactinellida</taxon>
        <taxon>Hexasterophora</taxon>
        <taxon>Lyssacinosida</taxon>
        <taxon>Leucopsacidae</taxon>
        <taxon>Oopsacas</taxon>
    </lineage>
</organism>
<dbReference type="InterPro" id="IPR027417">
    <property type="entry name" value="P-loop_NTPase"/>
</dbReference>
<feature type="binding site" evidence="4">
    <location>
        <begin position="95"/>
        <end position="99"/>
    </location>
    <ligand>
        <name>3'-phosphoadenylyl sulfate</name>
        <dbReference type="ChEBI" id="CHEBI:58339"/>
    </ligand>
</feature>
<name>A0AAV7KGN4_9METZ</name>
<proteinExistence type="predicted"/>
<dbReference type="PANTHER" id="PTHR10605:SF65">
    <property type="entry name" value="GH20068P"/>
    <property type="match status" value="1"/>
</dbReference>
<accession>A0AAV7KGN4</accession>
<dbReference type="InterPro" id="IPR000863">
    <property type="entry name" value="Sulfotransferase_dom"/>
</dbReference>
<feature type="binding site" evidence="4">
    <location>
        <begin position="304"/>
        <end position="308"/>
    </location>
    <ligand>
        <name>3'-phosphoadenylyl sulfate</name>
        <dbReference type="ChEBI" id="CHEBI:58339"/>
    </ligand>
</feature>
<keyword evidence="9" id="KW-1185">Reference proteome</keyword>
<evidence type="ECO:0000256" key="4">
    <source>
        <dbReference type="PIRSR" id="PIRSR637359-2"/>
    </source>
</evidence>
<dbReference type="Pfam" id="PF00685">
    <property type="entry name" value="Sulfotransfer_1"/>
    <property type="match status" value="1"/>
</dbReference>
<feature type="transmembrane region" description="Helical" evidence="6">
    <location>
        <begin position="12"/>
        <end position="31"/>
    </location>
</feature>
<keyword evidence="6" id="KW-0472">Membrane</keyword>
<feature type="binding site" evidence="4">
    <location>
        <position position="184"/>
    </location>
    <ligand>
        <name>3'-phosphoadenylyl sulfate</name>
        <dbReference type="ChEBI" id="CHEBI:58339"/>
    </ligand>
</feature>
<keyword evidence="5" id="KW-1015">Disulfide bond</keyword>
<dbReference type="InterPro" id="IPR037359">
    <property type="entry name" value="NST/OST"/>
</dbReference>
<evidence type="ECO:0000313" key="9">
    <source>
        <dbReference type="Proteomes" id="UP001165289"/>
    </source>
</evidence>
<dbReference type="Proteomes" id="UP001165289">
    <property type="component" value="Unassembled WGS sequence"/>
</dbReference>
<evidence type="ECO:0000256" key="6">
    <source>
        <dbReference type="SAM" id="Phobius"/>
    </source>
</evidence>
<feature type="binding site" evidence="4">
    <location>
        <position position="192"/>
    </location>
    <ligand>
        <name>3'-phosphoadenylyl sulfate</name>
        <dbReference type="ChEBI" id="CHEBI:58339"/>
    </ligand>
</feature>
<keyword evidence="1" id="KW-0808">Transferase</keyword>
<evidence type="ECO:0000256" key="5">
    <source>
        <dbReference type="PIRSR" id="PIRSR637359-3"/>
    </source>
</evidence>
<evidence type="ECO:0000256" key="3">
    <source>
        <dbReference type="PIRSR" id="PIRSR637359-1"/>
    </source>
</evidence>
<keyword evidence="6" id="KW-0812">Transmembrane</keyword>
<dbReference type="SUPFAM" id="SSF52540">
    <property type="entry name" value="P-loop containing nucleoside triphosphate hydrolases"/>
    <property type="match status" value="1"/>
</dbReference>
<dbReference type="GO" id="GO:0008467">
    <property type="term" value="F:[heparan sulfate]-glucosamine 3-sulfotransferase activity"/>
    <property type="evidence" value="ECO:0007669"/>
    <property type="project" value="TreeGrafter"/>
</dbReference>
<keyword evidence="6" id="KW-1133">Transmembrane helix</keyword>
<evidence type="ECO:0000256" key="2">
    <source>
        <dbReference type="ARBA" id="ARBA00023180"/>
    </source>
</evidence>
<sequence length="356" mass="41727">MLTRFIFNSRNKWCYIGVAILVIFCIFIYIIPSGNGKVKNYEVDIFDLFNREPNQLANLNITCRDSPLDKYNCYSLSTSRLANRFPRILIIGFGKAGTRALLNFLHLHPSITGPPVEVNYFDKYYDKESLQSYLETFPPINENISNIEKSPSYIISPGTPYRLSSVISALDIPKESIKLIVLMRDPLERAVSEYLEWVIQRTREFQSLSSFDEMVFNSETLPKFITTSEYDIHVSSWLKYFPLEQFCFVDGDLFIEDPFPVLQELEICLGIKAHYKRTDFVFDHGKGFFCVNDENSIQCLGKSKGRIHPEIEEETRKYLRKHFKSHNLRLEKLIHKEFTWARKDKNILKRFLSKVF</sequence>
<dbReference type="AlphaFoldDB" id="A0AAV7KGN4"/>
<dbReference type="EMBL" id="JAKMXF010000034">
    <property type="protein sequence ID" value="KAI6660269.1"/>
    <property type="molecule type" value="Genomic_DNA"/>
</dbReference>
<feature type="disulfide bond" evidence="5">
    <location>
        <begin position="290"/>
        <end position="299"/>
    </location>
</feature>
<dbReference type="Gene3D" id="3.40.50.300">
    <property type="entry name" value="P-loop containing nucleotide triphosphate hydrolases"/>
    <property type="match status" value="1"/>
</dbReference>
<feature type="domain" description="Sulfotransferase" evidence="7">
    <location>
        <begin position="86"/>
        <end position="324"/>
    </location>
</feature>
<comment type="caution">
    <text evidence="8">The sequence shown here is derived from an EMBL/GenBank/DDBJ whole genome shotgun (WGS) entry which is preliminary data.</text>
</comment>
<keyword evidence="2" id="KW-0325">Glycoprotein</keyword>
<gene>
    <name evidence="8" type="ORF">LOD99_10407</name>
</gene>